<proteinExistence type="predicted"/>
<gene>
    <name evidence="1" type="ORF">LCGC14_2681100</name>
</gene>
<dbReference type="SUPFAM" id="SSF51126">
    <property type="entry name" value="Pectin lyase-like"/>
    <property type="match status" value="1"/>
</dbReference>
<accession>A0A0F9A8V2</accession>
<dbReference type="EMBL" id="LAZR01047269">
    <property type="protein sequence ID" value="KKK94610.1"/>
    <property type="molecule type" value="Genomic_DNA"/>
</dbReference>
<feature type="non-terminal residue" evidence="1">
    <location>
        <position position="221"/>
    </location>
</feature>
<protein>
    <submittedName>
        <fullName evidence="1">Uncharacterized protein</fullName>
    </submittedName>
</protein>
<evidence type="ECO:0000313" key="1">
    <source>
        <dbReference type="EMBL" id="KKK94610.1"/>
    </source>
</evidence>
<organism evidence="1">
    <name type="scientific">marine sediment metagenome</name>
    <dbReference type="NCBI Taxonomy" id="412755"/>
    <lineage>
        <taxon>unclassified sequences</taxon>
        <taxon>metagenomes</taxon>
        <taxon>ecological metagenomes</taxon>
    </lineage>
</organism>
<sequence length="221" mass="23897">MGQTKYYDLAFFDFGDRLNAAISVQKEIDRFVVIDKQLYGMYRIFGNGVISGFSMTDGGFQEGKGITVNISEGVGVIEYLASETFGPATVTGLPPNSVVSIYATIVGSTYLDRTVEFQYSSIPLSDGIKIGTSASSSLYVEIINNTIRVPTVASSDIRGISIDIGSFDLETLYINDNIIHHNSTDTMTNGIRVESVLSTGNVVNQLFISNNVVEGIKLADT</sequence>
<dbReference type="InterPro" id="IPR011050">
    <property type="entry name" value="Pectin_lyase_fold/virulence"/>
</dbReference>
<name>A0A0F9A8V2_9ZZZZ</name>
<reference evidence="1" key="1">
    <citation type="journal article" date="2015" name="Nature">
        <title>Complex archaea that bridge the gap between prokaryotes and eukaryotes.</title>
        <authorList>
            <person name="Spang A."/>
            <person name="Saw J.H."/>
            <person name="Jorgensen S.L."/>
            <person name="Zaremba-Niedzwiedzka K."/>
            <person name="Martijn J."/>
            <person name="Lind A.E."/>
            <person name="van Eijk R."/>
            <person name="Schleper C."/>
            <person name="Guy L."/>
            <person name="Ettema T.J."/>
        </authorList>
    </citation>
    <scope>NUCLEOTIDE SEQUENCE</scope>
</reference>
<dbReference type="AlphaFoldDB" id="A0A0F9A8V2"/>
<comment type="caution">
    <text evidence="1">The sequence shown here is derived from an EMBL/GenBank/DDBJ whole genome shotgun (WGS) entry which is preliminary data.</text>
</comment>